<evidence type="ECO:0000313" key="12">
    <source>
        <dbReference type="RefSeq" id="XP_010794998.1"/>
    </source>
</evidence>
<feature type="transmembrane region" description="Helical" evidence="7">
    <location>
        <begin position="419"/>
        <end position="442"/>
    </location>
</feature>
<dbReference type="GO" id="GO:0005886">
    <property type="term" value="C:plasma membrane"/>
    <property type="evidence" value="ECO:0007669"/>
    <property type="project" value="InterPro"/>
</dbReference>
<dbReference type="OrthoDB" id="5984158at2759"/>
<dbReference type="PRINTS" id="PR01939">
    <property type="entry name" value="NTKRECEPTOR"/>
</dbReference>
<dbReference type="Gene3D" id="2.60.40.10">
    <property type="entry name" value="Immunoglobulins"/>
    <property type="match status" value="11"/>
</dbReference>
<evidence type="ECO:0000313" key="11">
    <source>
        <dbReference type="Proteomes" id="UP000504611"/>
    </source>
</evidence>
<dbReference type="SUPFAM" id="SSF49265">
    <property type="entry name" value="Fibronectin type III"/>
    <property type="match status" value="5"/>
</dbReference>
<dbReference type="SUPFAM" id="SSF52058">
    <property type="entry name" value="L domain-like"/>
    <property type="match status" value="1"/>
</dbReference>
<gene>
    <name evidence="12" type="primary">LOC104967281</name>
</gene>
<feature type="domain" description="Fibronectin type-III" evidence="10">
    <location>
        <begin position="565"/>
        <end position="650"/>
    </location>
</feature>
<dbReference type="FunFam" id="2.60.40.10:FF:001716">
    <property type="entry name" value="Usherin"/>
    <property type="match status" value="1"/>
</dbReference>
<evidence type="ECO:0000256" key="6">
    <source>
        <dbReference type="SAM" id="MobiDB-lite"/>
    </source>
</evidence>
<dbReference type="GeneID" id="104967281"/>
<dbReference type="KEGG" id="ncc:104967281"/>
<feature type="domain" description="Ig-like" evidence="9">
    <location>
        <begin position="209"/>
        <end position="293"/>
    </location>
</feature>
<feature type="domain" description="Fibronectin type-III" evidence="10">
    <location>
        <begin position="465"/>
        <end position="564"/>
    </location>
</feature>
<dbReference type="SUPFAM" id="SSF48726">
    <property type="entry name" value="Immunoglobulin"/>
    <property type="match status" value="2"/>
</dbReference>
<feature type="domain" description="Fibronectin type-III" evidence="10">
    <location>
        <begin position="765"/>
        <end position="857"/>
    </location>
</feature>
<dbReference type="GO" id="GO:0007169">
    <property type="term" value="P:cell surface receptor protein tyrosine kinase signaling pathway"/>
    <property type="evidence" value="ECO:0007669"/>
    <property type="project" value="InterPro"/>
</dbReference>
<dbReference type="InterPro" id="IPR036116">
    <property type="entry name" value="FN3_sf"/>
</dbReference>
<dbReference type="Gene3D" id="3.80.10.10">
    <property type="entry name" value="Ribonuclease Inhibitor"/>
    <property type="match status" value="1"/>
</dbReference>
<dbReference type="SMART" id="SM00060">
    <property type="entry name" value="FN3"/>
    <property type="match status" value="8"/>
</dbReference>
<dbReference type="FunFam" id="2.60.40.10:FF:001285">
    <property type="entry name" value="Usherin"/>
    <property type="match status" value="1"/>
</dbReference>
<dbReference type="GO" id="GO:0004714">
    <property type="term" value="F:transmembrane receptor protein tyrosine kinase activity"/>
    <property type="evidence" value="ECO:0007669"/>
    <property type="project" value="InterPro"/>
</dbReference>
<feature type="region of interest" description="Disordered" evidence="6">
    <location>
        <begin position="462"/>
        <end position="484"/>
    </location>
</feature>
<feature type="domain" description="Fibronectin type-III" evidence="10">
    <location>
        <begin position="878"/>
        <end position="959"/>
    </location>
</feature>
<evidence type="ECO:0000256" key="2">
    <source>
        <dbReference type="ARBA" id="ARBA00022729"/>
    </source>
</evidence>
<evidence type="ECO:0000256" key="3">
    <source>
        <dbReference type="ARBA" id="ARBA00022737"/>
    </source>
</evidence>
<dbReference type="CDD" id="cd00063">
    <property type="entry name" value="FN3"/>
    <property type="match status" value="8"/>
</dbReference>
<keyword evidence="7" id="KW-0472">Membrane</keyword>
<dbReference type="InterPro" id="IPR036179">
    <property type="entry name" value="Ig-like_dom_sf"/>
</dbReference>
<reference evidence="12" key="1">
    <citation type="submission" date="2025-08" db="UniProtKB">
        <authorList>
            <consortium name="RefSeq"/>
        </authorList>
    </citation>
    <scope>IDENTIFICATION</scope>
    <source>
        <tissue evidence="12">Muscle</tissue>
    </source>
</reference>
<accession>A0A6I9Q3A1</accession>
<dbReference type="InterPro" id="IPR031635">
    <property type="entry name" value="NTRK_LRRCT"/>
</dbReference>
<dbReference type="RefSeq" id="XP_010794998.1">
    <property type="nucleotide sequence ID" value="XM_010796696.1"/>
</dbReference>
<dbReference type="Pfam" id="PF13855">
    <property type="entry name" value="LRR_8"/>
    <property type="match status" value="1"/>
</dbReference>
<dbReference type="SMART" id="SM00082">
    <property type="entry name" value="LRRCT"/>
    <property type="match status" value="1"/>
</dbReference>
<keyword evidence="7" id="KW-1133">Transmembrane helix</keyword>
<dbReference type="InterPro" id="IPR013098">
    <property type="entry name" value="Ig_I-set"/>
</dbReference>
<feature type="domain" description="Fibronectin type-III" evidence="10">
    <location>
        <begin position="960"/>
        <end position="1065"/>
    </location>
</feature>
<dbReference type="Pfam" id="PF00041">
    <property type="entry name" value="fn3"/>
    <property type="match status" value="6"/>
</dbReference>
<dbReference type="Proteomes" id="UP000504611">
    <property type="component" value="Unplaced"/>
</dbReference>
<feature type="signal peptide" evidence="8">
    <location>
        <begin position="1"/>
        <end position="38"/>
    </location>
</feature>
<feature type="region of interest" description="Disordered" evidence="6">
    <location>
        <begin position="951"/>
        <end position="971"/>
    </location>
</feature>
<dbReference type="InterPro" id="IPR001611">
    <property type="entry name" value="Leu-rich_rpt"/>
</dbReference>
<feature type="domain" description="Fibronectin type-III" evidence="10">
    <location>
        <begin position="1172"/>
        <end position="1264"/>
    </location>
</feature>
<evidence type="ECO:0000259" key="9">
    <source>
        <dbReference type="PROSITE" id="PS50835"/>
    </source>
</evidence>
<keyword evidence="3" id="KW-0677">Repeat</keyword>
<name>A0A6I9Q3A1_9TELE</name>
<feature type="region of interest" description="Disordered" evidence="6">
    <location>
        <begin position="878"/>
        <end position="897"/>
    </location>
</feature>
<dbReference type="InterPro" id="IPR013783">
    <property type="entry name" value="Ig-like_fold"/>
</dbReference>
<dbReference type="InterPro" id="IPR050713">
    <property type="entry name" value="RTP_Phos/Ushers"/>
</dbReference>
<evidence type="ECO:0000256" key="5">
    <source>
        <dbReference type="ARBA" id="ARBA00023319"/>
    </source>
</evidence>
<dbReference type="FunFam" id="2.60.40.10:FF:001030">
    <property type="entry name" value="Usherin"/>
    <property type="match status" value="1"/>
</dbReference>
<keyword evidence="5" id="KW-0393">Immunoglobulin domain</keyword>
<keyword evidence="4" id="KW-1015">Disulfide bond</keyword>
<feature type="domain" description="Fibronectin type-III" evidence="10">
    <location>
        <begin position="653"/>
        <end position="761"/>
    </location>
</feature>
<evidence type="ECO:0000256" key="7">
    <source>
        <dbReference type="SAM" id="Phobius"/>
    </source>
</evidence>
<evidence type="ECO:0000256" key="4">
    <source>
        <dbReference type="ARBA" id="ARBA00023157"/>
    </source>
</evidence>
<feature type="region of interest" description="Disordered" evidence="6">
    <location>
        <begin position="1259"/>
        <end position="1287"/>
    </location>
</feature>
<dbReference type="PROSITE" id="PS50835">
    <property type="entry name" value="IG_LIKE"/>
    <property type="match status" value="1"/>
</dbReference>
<dbReference type="PANTHER" id="PTHR46957">
    <property type="entry name" value="CYTOKINE RECEPTOR"/>
    <property type="match status" value="1"/>
</dbReference>
<feature type="chain" id="PRO_5026875716" evidence="8">
    <location>
        <begin position="39"/>
        <end position="1287"/>
    </location>
</feature>
<dbReference type="FunFam" id="2.60.40.10:FF:001168">
    <property type="entry name" value="Usherin"/>
    <property type="match status" value="1"/>
</dbReference>
<dbReference type="Pfam" id="PF07679">
    <property type="entry name" value="I-set"/>
    <property type="match status" value="1"/>
</dbReference>
<dbReference type="InterPro" id="IPR000483">
    <property type="entry name" value="Cys-rich_flank_reg_C"/>
</dbReference>
<keyword evidence="1" id="KW-0433">Leucine-rich repeat</keyword>
<dbReference type="FunFam" id="3.80.10.10:FF:000163">
    <property type="entry name" value="Tyrosine-protein kinase receptor"/>
    <property type="match status" value="1"/>
</dbReference>
<dbReference type="FunFam" id="2.60.40.10:FF:001176">
    <property type="entry name" value="Usherin"/>
    <property type="match status" value="1"/>
</dbReference>
<evidence type="ECO:0000256" key="1">
    <source>
        <dbReference type="ARBA" id="ARBA00022614"/>
    </source>
</evidence>
<keyword evidence="7" id="KW-0812">Transmembrane</keyword>
<dbReference type="Pfam" id="PF16920">
    <property type="entry name" value="LRRCT_2"/>
    <property type="match status" value="1"/>
</dbReference>
<dbReference type="InterPro" id="IPR003961">
    <property type="entry name" value="FN3_dom"/>
</dbReference>
<keyword evidence="11" id="KW-1185">Reference proteome</keyword>
<dbReference type="InterPro" id="IPR020777">
    <property type="entry name" value="NTRK"/>
</dbReference>
<feature type="compositionally biased region" description="Low complexity" evidence="6">
    <location>
        <begin position="951"/>
        <end position="966"/>
    </location>
</feature>
<dbReference type="GO" id="GO:0005524">
    <property type="term" value="F:ATP binding"/>
    <property type="evidence" value="ECO:0007669"/>
    <property type="project" value="InterPro"/>
</dbReference>
<dbReference type="InterPro" id="IPR007110">
    <property type="entry name" value="Ig-like_dom"/>
</dbReference>
<dbReference type="PROSITE" id="PS50853">
    <property type="entry name" value="FN3"/>
    <property type="match status" value="8"/>
</dbReference>
<feature type="domain" description="Fibronectin type-III" evidence="10">
    <location>
        <begin position="1070"/>
        <end position="1171"/>
    </location>
</feature>
<keyword evidence="2 8" id="KW-0732">Signal</keyword>
<feature type="compositionally biased region" description="Polar residues" evidence="6">
    <location>
        <begin position="473"/>
        <end position="483"/>
    </location>
</feature>
<proteinExistence type="predicted"/>
<protein>
    <submittedName>
        <fullName evidence="12">Usherin-like</fullName>
    </submittedName>
</protein>
<dbReference type="PANTHER" id="PTHR46957:SF3">
    <property type="entry name" value="CYTOKINE RECEPTOR"/>
    <property type="match status" value="1"/>
</dbReference>
<sequence>MSVWTPGSGALSSPGRGSGSWRCWWWWVVVIGVSVGSGDPWMSAEACPSYCTCSSTRISCVDPEREINAFPILQSEAEMENITDIYIANQGSFSSINDKDLHYYKNLRNLTVTNSRLTYVSKLAFQNNIKIQYLNLKDNNLSSLSWRIFRHLNISYMILTGNPLHCSCENMWMKLWLGEEADNQELRCIEDGGVRKLLSRLTLPNCEVPMATLNPSKVTLMEGKHVDLSCTTSGVPSPELIWNMALVSNYEIETSGQISVLRLSNLSSLDHNSKISCTAENIVGEKESALMLDILFPPKITKLTDAIPDHHWCIPFSMSGNPMPELLWYQDDKLVMEGKFIVTMIHDVTEREFHGCLQLDSPTHLNNGRYKLVATNKYGTDMKEVDAHFMTKPWEDTDKDNYYDPFTDAPTPDPPEDGVAVYVVVGIAAVAFTGFLLMLVLLKFGGNSKFGIKGPSSVISNDDDSASPLHHVSNGSNTPSSSEMGPDAVIIGMTKIPVIENPQYFRNTNSLLKTNTYMKGSVLEVTVYGLEPYTQYSLRVEAVNDAGSVSSPWVSIRTLEASPAGLANFTVEQREQGRALLLSWDQPRAPNGIITMYNLYSEGNLEFSGLSRNFLFRRLEPWTTYTLTLEACTLSGCTRSPPQHVTTAAAPPASQPPPRPLLVGPDRVSLTWGPPSQTNGPIGEYSLIGRSLEEFGRERSNEDDVDKGKVLFRESSPQHADSFSYTVTGLRPWTRYEFSVQTHNPAGHTRSPWVTVTTKQASPRGLAPPTVSHLQGQPSKVLVAWSPPLEPNGILQSYRIQRNNVSFSFSFDPTVLSYTDEDLLPFSTYSYSIIACTSEGCINSPHTNITTLQAPPATVEAPAVDSITSNSLNISWSKPLTQNGEVTGPESVEVSWRQPEHPNGIITGYELRRDGEVIYVGTETHYHDFTLLPSVEYSYVVRANNSKGAASSAAASAKTPPSAPSGVGLPTLTPLGPSQLRVVWSTPARPNGDILSYTVHQRDPVHLRSSSTVFTPEDEDFSARHTTLHGLAPYHRYEVRVEACTALGCSASDWSSVLTLEAPPAGQTAPLLDLQPDAHTGLQTTFLLTWSPPAQPNGRVLHYEVYRKLDHTTDTLGREAATLVYWNASTTCRDEALQPYTVYQYQVWAVNSAGRSASPWANGRTGPAPPEGVGPPIFLRVSATSAVVNIRPPARPNGIVSLYRVFSVNHNNHTLLSEGTSHQQTLHGLRPYTQYWVGVEACTCYQCCSQGLLSELQTLAAPPPASPPPRHPDDPLCSAGVGRASGP</sequence>
<evidence type="ECO:0000256" key="8">
    <source>
        <dbReference type="SAM" id="SignalP"/>
    </source>
</evidence>
<dbReference type="InterPro" id="IPR032675">
    <property type="entry name" value="LRR_dom_sf"/>
</dbReference>
<evidence type="ECO:0000259" key="10">
    <source>
        <dbReference type="PROSITE" id="PS50853"/>
    </source>
</evidence>
<organism evidence="11 12">
    <name type="scientific">Notothenia coriiceps</name>
    <name type="common">black rockcod</name>
    <dbReference type="NCBI Taxonomy" id="8208"/>
    <lineage>
        <taxon>Eukaryota</taxon>
        <taxon>Metazoa</taxon>
        <taxon>Chordata</taxon>
        <taxon>Craniata</taxon>
        <taxon>Vertebrata</taxon>
        <taxon>Euteleostomi</taxon>
        <taxon>Actinopterygii</taxon>
        <taxon>Neopterygii</taxon>
        <taxon>Teleostei</taxon>
        <taxon>Neoteleostei</taxon>
        <taxon>Acanthomorphata</taxon>
        <taxon>Eupercaria</taxon>
        <taxon>Perciformes</taxon>
        <taxon>Notothenioidei</taxon>
        <taxon>Nototheniidae</taxon>
        <taxon>Notothenia</taxon>
    </lineage>
</organism>
<dbReference type="FunFam" id="2.60.40.10:FF:000239">
    <property type="entry name" value="BDNF/NT-3 growth factors receptor"/>
    <property type="match status" value="1"/>
</dbReference>